<accession>G0MBU9</accession>
<proteinExistence type="predicted"/>
<gene>
    <name evidence="2" type="ORF">CAEBREN_00247</name>
</gene>
<sequence>MVKLLLLPDLARREILIDFDPIQIVELSLLSRRAQGLAHREAQSPIMRKTLTMSVSDCDRKREIVMFFQNCGYHFRIHKIGGRKMKGCYLNGFVTGRRDDNATDVNERPLISFDSYWDDAVKGLNEMVKYISILFNYPEVSSLWSGNNNLPLTQWVIEKMERKVKFYEINVRGINVTHAVMKTHLNSCESAYDRIYFAAKTTRNFQYNFDFNARELTIEFSNWITFNNIVQLSDQVESLSLRETYSTHQDLNNFLKYWLSIRTTIKMCHLVAYPKDLNVDELFQGIAKVPRENPESSIVIITVQGHFDIHREDGAKATIFAARRYYRSPAPFGMYIWPSESTQN</sequence>
<dbReference type="HOGENOM" id="CLU_807055_0_0_1"/>
<evidence type="ECO:0000259" key="1">
    <source>
        <dbReference type="PROSITE" id="PS50181"/>
    </source>
</evidence>
<dbReference type="PANTHER" id="PTHR21503:SF8">
    <property type="entry name" value="F-BOX ASSOCIATED DOMAIN-CONTAINING PROTEIN-RELATED"/>
    <property type="match status" value="1"/>
</dbReference>
<feature type="domain" description="F-box" evidence="1">
    <location>
        <begin position="1"/>
        <end position="50"/>
    </location>
</feature>
<keyword evidence="3" id="KW-1185">Reference proteome</keyword>
<dbReference type="PROSITE" id="PS50181">
    <property type="entry name" value="FBOX"/>
    <property type="match status" value="1"/>
</dbReference>
<dbReference type="InParanoid" id="G0MBU9"/>
<organism evidence="3">
    <name type="scientific">Caenorhabditis brenneri</name>
    <name type="common">Nematode worm</name>
    <dbReference type="NCBI Taxonomy" id="135651"/>
    <lineage>
        <taxon>Eukaryota</taxon>
        <taxon>Metazoa</taxon>
        <taxon>Ecdysozoa</taxon>
        <taxon>Nematoda</taxon>
        <taxon>Chromadorea</taxon>
        <taxon>Rhabditida</taxon>
        <taxon>Rhabditina</taxon>
        <taxon>Rhabditomorpha</taxon>
        <taxon>Rhabditoidea</taxon>
        <taxon>Rhabditidae</taxon>
        <taxon>Peloderinae</taxon>
        <taxon>Caenorhabditis</taxon>
    </lineage>
</organism>
<dbReference type="Proteomes" id="UP000008068">
    <property type="component" value="Unassembled WGS sequence"/>
</dbReference>
<dbReference type="EMBL" id="GL379789">
    <property type="protein sequence ID" value="EGT45692.1"/>
    <property type="molecule type" value="Genomic_DNA"/>
</dbReference>
<evidence type="ECO:0000313" key="3">
    <source>
        <dbReference type="Proteomes" id="UP000008068"/>
    </source>
</evidence>
<protein>
    <recommendedName>
        <fullName evidence="1">F-box domain-containing protein</fullName>
    </recommendedName>
</protein>
<evidence type="ECO:0000313" key="2">
    <source>
        <dbReference type="EMBL" id="EGT45692.1"/>
    </source>
</evidence>
<dbReference type="PANTHER" id="PTHR21503">
    <property type="entry name" value="F-BOX-CONTAINING HYPOTHETICAL PROTEIN C.ELEGANS"/>
    <property type="match status" value="1"/>
</dbReference>
<name>G0MBU9_CAEBE</name>
<dbReference type="InterPro" id="IPR001810">
    <property type="entry name" value="F-box_dom"/>
</dbReference>
<dbReference type="AlphaFoldDB" id="G0MBU9"/>
<reference evidence="3" key="1">
    <citation type="submission" date="2011-07" db="EMBL/GenBank/DDBJ databases">
        <authorList>
            <consortium name="Caenorhabditis brenneri Sequencing and Analysis Consortium"/>
            <person name="Wilson R.K."/>
        </authorList>
    </citation>
    <scope>NUCLEOTIDE SEQUENCE [LARGE SCALE GENOMIC DNA]</scope>
    <source>
        <strain evidence="3">PB2801</strain>
    </source>
</reference>